<dbReference type="PANTHER" id="PTHR12131">
    <property type="entry name" value="ATP-DEPENDENT RNA AND DNA HELICASE"/>
    <property type="match status" value="1"/>
</dbReference>
<evidence type="ECO:0000256" key="4">
    <source>
        <dbReference type="ARBA" id="ARBA00022840"/>
    </source>
</evidence>
<keyword evidence="3" id="KW-0347">Helicase</keyword>
<dbReference type="Proteomes" id="UP000314982">
    <property type="component" value="Unassembled WGS sequence"/>
</dbReference>
<dbReference type="SMART" id="SM00487">
    <property type="entry name" value="DEXDc"/>
    <property type="match status" value="1"/>
</dbReference>
<dbReference type="InterPro" id="IPR050699">
    <property type="entry name" value="RNA-DNA_Helicase"/>
</dbReference>
<keyword evidence="9" id="KW-1185">Reference proteome</keyword>
<feature type="domain" description="Helicase ATP-binding" evidence="7">
    <location>
        <begin position="125"/>
        <end position="281"/>
    </location>
</feature>
<feature type="compositionally biased region" description="Basic and acidic residues" evidence="6">
    <location>
        <begin position="1"/>
        <end position="12"/>
    </location>
</feature>
<dbReference type="InterPro" id="IPR011545">
    <property type="entry name" value="DEAD/DEAH_box_helicase_dom"/>
</dbReference>
<evidence type="ECO:0000256" key="5">
    <source>
        <dbReference type="ARBA" id="ARBA00047984"/>
    </source>
</evidence>
<dbReference type="Ensembl" id="ENSHHUT00000055265.1">
    <property type="protein sequence ID" value="ENSHHUP00000053398.1"/>
    <property type="gene ID" value="ENSHHUG00000031956.1"/>
</dbReference>
<dbReference type="Gene3D" id="3.40.50.300">
    <property type="entry name" value="P-loop containing nucleotide triphosphate hydrolases"/>
    <property type="match status" value="1"/>
</dbReference>
<dbReference type="GeneTree" id="ENSGT00940000158255"/>
<keyword evidence="4" id="KW-0067">ATP-binding</keyword>
<comment type="catalytic activity">
    <reaction evidence="5">
        <text>ATP + H2O = ADP + phosphate + H(+)</text>
        <dbReference type="Rhea" id="RHEA:13065"/>
        <dbReference type="ChEBI" id="CHEBI:15377"/>
        <dbReference type="ChEBI" id="CHEBI:15378"/>
        <dbReference type="ChEBI" id="CHEBI:30616"/>
        <dbReference type="ChEBI" id="CHEBI:43474"/>
        <dbReference type="ChEBI" id="CHEBI:456216"/>
        <dbReference type="EC" id="3.6.4.13"/>
    </reaction>
</comment>
<evidence type="ECO:0000256" key="6">
    <source>
        <dbReference type="SAM" id="MobiDB-lite"/>
    </source>
</evidence>
<dbReference type="AlphaFoldDB" id="A0A4W5NU55"/>
<dbReference type="GO" id="GO:0070478">
    <property type="term" value="P:nuclear-transcribed mRNA catabolic process, 3'-5' exonucleolytic nonsense-mediated decay"/>
    <property type="evidence" value="ECO:0007669"/>
    <property type="project" value="TreeGrafter"/>
</dbReference>
<organism evidence="8 9">
    <name type="scientific">Hucho hucho</name>
    <name type="common">huchen</name>
    <dbReference type="NCBI Taxonomy" id="62062"/>
    <lineage>
        <taxon>Eukaryota</taxon>
        <taxon>Metazoa</taxon>
        <taxon>Chordata</taxon>
        <taxon>Craniata</taxon>
        <taxon>Vertebrata</taxon>
        <taxon>Euteleostomi</taxon>
        <taxon>Actinopterygii</taxon>
        <taxon>Neopterygii</taxon>
        <taxon>Teleostei</taxon>
        <taxon>Protacanthopterygii</taxon>
        <taxon>Salmoniformes</taxon>
        <taxon>Salmonidae</taxon>
        <taxon>Salmoninae</taxon>
        <taxon>Hucho</taxon>
    </lineage>
</organism>
<feature type="region of interest" description="Disordered" evidence="6">
    <location>
        <begin position="1"/>
        <end position="88"/>
    </location>
</feature>
<dbReference type="GO" id="GO:0005524">
    <property type="term" value="F:ATP binding"/>
    <property type="evidence" value="ECO:0007669"/>
    <property type="project" value="UniProtKB-KW"/>
</dbReference>
<evidence type="ECO:0000313" key="9">
    <source>
        <dbReference type="Proteomes" id="UP000314982"/>
    </source>
</evidence>
<evidence type="ECO:0000256" key="3">
    <source>
        <dbReference type="ARBA" id="ARBA00022806"/>
    </source>
</evidence>
<sequence length="310" mass="34245">MDFSDKDAKTTKGEINLLSTSDDIIDSQPEAEEKEKGHGSGNVPKLPRTNSLEDLGIKDSPSIPGTTSIEKKDGGTTKPAEGQEEKKRWEIPINITSPCSDFYKRIPNPAFKYPFELDVFQKQAVLRLEAHESVFVAAHTSAGKTVVAEYAIALSQKHMTRTIYTSPIKALSNQKFRDFKTTFGDVGLLTGDVHLSPEASCLIMTTEILRSMLYNGSEVIRDLEWVIFDDVHYINDAERGVVWEEVLIMLPDHVSIILLSATVPNAVEFSEWIGTGRCGFPSSTSCPSASRPPWWRSPSLNVSPSGSVCH</sequence>
<dbReference type="Pfam" id="PF00270">
    <property type="entry name" value="DEAD"/>
    <property type="match status" value="1"/>
</dbReference>
<name>A0A4W5NU55_9TELE</name>
<keyword evidence="1" id="KW-0547">Nucleotide-binding</keyword>
<dbReference type="InterPro" id="IPR014001">
    <property type="entry name" value="Helicase_ATP-bd"/>
</dbReference>
<dbReference type="GO" id="GO:0003724">
    <property type="term" value="F:RNA helicase activity"/>
    <property type="evidence" value="ECO:0007669"/>
    <property type="project" value="UniProtKB-EC"/>
</dbReference>
<proteinExistence type="predicted"/>
<reference evidence="8" key="3">
    <citation type="submission" date="2025-09" db="UniProtKB">
        <authorList>
            <consortium name="Ensembl"/>
        </authorList>
    </citation>
    <scope>IDENTIFICATION</scope>
</reference>
<dbReference type="GO" id="GO:0055087">
    <property type="term" value="C:Ski complex"/>
    <property type="evidence" value="ECO:0007669"/>
    <property type="project" value="TreeGrafter"/>
</dbReference>
<evidence type="ECO:0000256" key="1">
    <source>
        <dbReference type="ARBA" id="ARBA00022741"/>
    </source>
</evidence>
<dbReference type="GO" id="GO:0016787">
    <property type="term" value="F:hydrolase activity"/>
    <property type="evidence" value="ECO:0007669"/>
    <property type="project" value="UniProtKB-KW"/>
</dbReference>
<keyword evidence="2" id="KW-0378">Hydrolase</keyword>
<accession>A0A4W5NU55</accession>
<dbReference type="PANTHER" id="PTHR12131:SF1">
    <property type="entry name" value="ATP-DEPENDENT RNA HELICASE SUPV3L1, MITOCHONDRIAL-RELATED"/>
    <property type="match status" value="1"/>
</dbReference>
<reference evidence="8" key="2">
    <citation type="submission" date="2025-08" db="UniProtKB">
        <authorList>
            <consortium name="Ensembl"/>
        </authorList>
    </citation>
    <scope>IDENTIFICATION</scope>
</reference>
<feature type="compositionally biased region" description="Basic and acidic residues" evidence="6">
    <location>
        <begin position="69"/>
        <end position="88"/>
    </location>
</feature>
<dbReference type="InterPro" id="IPR027417">
    <property type="entry name" value="P-loop_NTPase"/>
</dbReference>
<dbReference type="SUPFAM" id="SSF52540">
    <property type="entry name" value="P-loop containing nucleoside triphosphate hydrolases"/>
    <property type="match status" value="1"/>
</dbReference>
<reference evidence="9" key="1">
    <citation type="submission" date="2018-06" db="EMBL/GenBank/DDBJ databases">
        <title>Genome assembly of Danube salmon.</title>
        <authorList>
            <person name="Macqueen D.J."/>
            <person name="Gundappa M.K."/>
        </authorList>
    </citation>
    <scope>NUCLEOTIDE SEQUENCE [LARGE SCALE GENOMIC DNA]</scope>
</reference>
<dbReference type="GO" id="GO:0003676">
    <property type="term" value="F:nucleic acid binding"/>
    <property type="evidence" value="ECO:0007669"/>
    <property type="project" value="InterPro"/>
</dbReference>
<evidence type="ECO:0000256" key="2">
    <source>
        <dbReference type="ARBA" id="ARBA00022801"/>
    </source>
</evidence>
<evidence type="ECO:0000259" key="7">
    <source>
        <dbReference type="PROSITE" id="PS51192"/>
    </source>
</evidence>
<dbReference type="FunFam" id="3.40.50.300:FF:000354">
    <property type="entry name" value="ATP-dependent RNA helicase SKI2"/>
    <property type="match status" value="1"/>
</dbReference>
<protein>
    <submittedName>
        <fullName evidence="8">SKI2 subunit of superkiller complex</fullName>
    </submittedName>
</protein>
<evidence type="ECO:0000313" key="8">
    <source>
        <dbReference type="Ensembl" id="ENSHHUP00000053398.1"/>
    </source>
</evidence>
<dbReference type="PROSITE" id="PS51192">
    <property type="entry name" value="HELICASE_ATP_BIND_1"/>
    <property type="match status" value="1"/>
</dbReference>